<evidence type="ECO:0000259" key="8">
    <source>
        <dbReference type="PROSITE" id="PS50039"/>
    </source>
</evidence>
<keyword evidence="2" id="KW-0805">Transcription regulation</keyword>
<comment type="subcellular location">
    <subcellularLocation>
        <location evidence="1 6">Nucleus</location>
    </subcellularLocation>
</comment>
<reference evidence="9" key="1">
    <citation type="submission" date="2021-06" db="EMBL/GenBank/DDBJ databases">
        <authorList>
            <person name="Hodson N. C."/>
            <person name="Mongue J. A."/>
            <person name="Jaron S. K."/>
        </authorList>
    </citation>
    <scope>NUCLEOTIDE SEQUENCE</scope>
</reference>
<feature type="region of interest" description="Disordered" evidence="7">
    <location>
        <begin position="164"/>
        <end position="185"/>
    </location>
</feature>
<keyword evidence="10" id="KW-1185">Reference proteome</keyword>
<dbReference type="PROSITE" id="PS00658">
    <property type="entry name" value="FORK_HEAD_2"/>
    <property type="match status" value="1"/>
</dbReference>
<protein>
    <recommendedName>
        <fullName evidence="8">Fork-head domain-containing protein</fullName>
    </recommendedName>
</protein>
<dbReference type="PANTHER" id="PTHR11829">
    <property type="entry name" value="FORKHEAD BOX PROTEIN"/>
    <property type="match status" value="1"/>
</dbReference>
<dbReference type="SMART" id="SM00339">
    <property type="entry name" value="FH"/>
    <property type="match status" value="1"/>
</dbReference>
<dbReference type="FunFam" id="1.10.10.10:FF:000016">
    <property type="entry name" value="Forkhead box protein I1"/>
    <property type="match status" value="1"/>
</dbReference>
<name>A0A8J2LAS3_9HEXA</name>
<comment type="caution">
    <text evidence="9">The sequence shown here is derived from an EMBL/GenBank/DDBJ whole genome shotgun (WGS) entry which is preliminary data.</text>
</comment>
<dbReference type="GO" id="GO:0030154">
    <property type="term" value="P:cell differentiation"/>
    <property type="evidence" value="ECO:0007669"/>
    <property type="project" value="TreeGrafter"/>
</dbReference>
<dbReference type="InterPro" id="IPR050211">
    <property type="entry name" value="FOX_domain-containing"/>
</dbReference>
<proteinExistence type="predicted"/>
<gene>
    <name evidence="9" type="ORF">AFUS01_LOCUS38618</name>
</gene>
<feature type="DNA-binding region" description="Fork-head" evidence="6">
    <location>
        <begin position="79"/>
        <end position="173"/>
    </location>
</feature>
<keyword evidence="4" id="KW-0804">Transcription</keyword>
<dbReference type="EMBL" id="CAJVCH010548475">
    <property type="protein sequence ID" value="CAG7828709.1"/>
    <property type="molecule type" value="Genomic_DNA"/>
</dbReference>
<dbReference type="OrthoDB" id="5954824at2759"/>
<dbReference type="Proteomes" id="UP000708208">
    <property type="component" value="Unassembled WGS sequence"/>
</dbReference>
<evidence type="ECO:0000313" key="10">
    <source>
        <dbReference type="Proteomes" id="UP000708208"/>
    </source>
</evidence>
<dbReference type="GO" id="GO:0005634">
    <property type="term" value="C:nucleus"/>
    <property type="evidence" value="ECO:0007669"/>
    <property type="project" value="UniProtKB-SubCell"/>
</dbReference>
<evidence type="ECO:0000256" key="3">
    <source>
        <dbReference type="ARBA" id="ARBA00023125"/>
    </source>
</evidence>
<keyword evidence="3 6" id="KW-0238">DNA-binding</keyword>
<accession>A0A8J2LAS3</accession>
<evidence type="ECO:0000256" key="2">
    <source>
        <dbReference type="ARBA" id="ARBA00023015"/>
    </source>
</evidence>
<keyword evidence="5 6" id="KW-0539">Nucleus</keyword>
<dbReference type="PROSITE" id="PS00657">
    <property type="entry name" value="FORK_HEAD_1"/>
    <property type="match status" value="1"/>
</dbReference>
<evidence type="ECO:0000256" key="4">
    <source>
        <dbReference type="ARBA" id="ARBA00023163"/>
    </source>
</evidence>
<dbReference type="PANTHER" id="PTHR11829:SF388">
    <property type="entry name" value="FORK HEAD DOMAIN-CONTAINING PROTEIN L1-RELATED"/>
    <property type="match status" value="1"/>
</dbReference>
<dbReference type="AlphaFoldDB" id="A0A8J2LAS3"/>
<evidence type="ECO:0000256" key="7">
    <source>
        <dbReference type="SAM" id="MobiDB-lite"/>
    </source>
</evidence>
<evidence type="ECO:0000256" key="1">
    <source>
        <dbReference type="ARBA" id="ARBA00004123"/>
    </source>
</evidence>
<dbReference type="PROSITE" id="PS50039">
    <property type="entry name" value="FORK_HEAD_3"/>
    <property type="match status" value="1"/>
</dbReference>
<evidence type="ECO:0000256" key="6">
    <source>
        <dbReference type="PROSITE-ProRule" id="PRU00089"/>
    </source>
</evidence>
<sequence length="272" mass="31677">MVSVIPPADIVGSGSIWQLLPQSQNNQYWRESFKRLGINFGSSYLTEFSHWQKDESLVISQWAKIPIPYFLENPEMYSKPPYSYIALIAMAIESTSEKRQTLNGIYRFIMGKFPFYRENRQGWQNSIRHNLSLNSCFIKVPRDKSQAGKGHYWMLDPQKSDLFENGNYRRRKRRSGSRPDGKHFRDQFLESGKTSQEDISNFPFKTNVSEQSCSFTRDKAVSTRQNAKLDFAIPSERTLSSGDFQCHEKIMSQGNKMSEKAFMFKIENLILE</sequence>
<organism evidence="9 10">
    <name type="scientific">Allacma fusca</name>
    <dbReference type="NCBI Taxonomy" id="39272"/>
    <lineage>
        <taxon>Eukaryota</taxon>
        <taxon>Metazoa</taxon>
        <taxon>Ecdysozoa</taxon>
        <taxon>Arthropoda</taxon>
        <taxon>Hexapoda</taxon>
        <taxon>Collembola</taxon>
        <taxon>Symphypleona</taxon>
        <taxon>Sminthuridae</taxon>
        <taxon>Allacma</taxon>
    </lineage>
</organism>
<dbReference type="Pfam" id="PF00250">
    <property type="entry name" value="Forkhead"/>
    <property type="match status" value="1"/>
</dbReference>
<evidence type="ECO:0000256" key="5">
    <source>
        <dbReference type="ARBA" id="ARBA00023242"/>
    </source>
</evidence>
<dbReference type="GO" id="GO:0000981">
    <property type="term" value="F:DNA-binding transcription factor activity, RNA polymerase II-specific"/>
    <property type="evidence" value="ECO:0007669"/>
    <property type="project" value="TreeGrafter"/>
</dbReference>
<dbReference type="InterPro" id="IPR030456">
    <property type="entry name" value="TF_fork_head_CS_2"/>
</dbReference>
<feature type="domain" description="Fork-head" evidence="8">
    <location>
        <begin position="79"/>
        <end position="173"/>
    </location>
</feature>
<dbReference type="GO" id="GO:0000978">
    <property type="term" value="F:RNA polymerase II cis-regulatory region sequence-specific DNA binding"/>
    <property type="evidence" value="ECO:0007669"/>
    <property type="project" value="TreeGrafter"/>
</dbReference>
<dbReference type="InterPro" id="IPR001766">
    <property type="entry name" value="Fork_head_dom"/>
</dbReference>
<dbReference type="GO" id="GO:0009653">
    <property type="term" value="P:anatomical structure morphogenesis"/>
    <property type="evidence" value="ECO:0007669"/>
    <property type="project" value="TreeGrafter"/>
</dbReference>
<evidence type="ECO:0000313" key="9">
    <source>
        <dbReference type="EMBL" id="CAG7828709.1"/>
    </source>
</evidence>
<dbReference type="InterPro" id="IPR018122">
    <property type="entry name" value="TF_fork_head_CS_1"/>
</dbReference>